<reference evidence="1" key="1">
    <citation type="submission" date="2020-04" db="EMBL/GenBank/DDBJ databases">
        <authorList>
            <person name="Chiriac C."/>
            <person name="Salcher M."/>
            <person name="Ghai R."/>
            <person name="Kavagutti S V."/>
        </authorList>
    </citation>
    <scope>NUCLEOTIDE SEQUENCE</scope>
</reference>
<organism evidence="1">
    <name type="scientific">uncultured Caudovirales phage</name>
    <dbReference type="NCBI Taxonomy" id="2100421"/>
    <lineage>
        <taxon>Viruses</taxon>
        <taxon>Duplodnaviria</taxon>
        <taxon>Heunggongvirae</taxon>
        <taxon>Uroviricota</taxon>
        <taxon>Caudoviricetes</taxon>
        <taxon>Peduoviridae</taxon>
        <taxon>Maltschvirus</taxon>
        <taxon>Maltschvirus maltsch</taxon>
    </lineage>
</organism>
<proteinExistence type="predicted"/>
<gene>
    <name evidence="1" type="ORF">UFOVP286_62</name>
</gene>
<name>A0A6J5LVQ0_9CAUD</name>
<sequence length="46" mass="5301">MIKAEREHLKKVAELGCIICENNLVEIHHITTKRGFGKKASNYDVY</sequence>
<evidence type="ECO:0000313" key="1">
    <source>
        <dbReference type="EMBL" id="CAB4135799.1"/>
    </source>
</evidence>
<accession>A0A6J5LVQ0</accession>
<protein>
    <recommendedName>
        <fullName evidence="2">HNHc domain containing protein</fullName>
    </recommendedName>
</protein>
<dbReference type="EMBL" id="LR796304">
    <property type="protein sequence ID" value="CAB4135799.1"/>
    <property type="molecule type" value="Genomic_DNA"/>
</dbReference>
<evidence type="ECO:0008006" key="2">
    <source>
        <dbReference type="Google" id="ProtNLM"/>
    </source>
</evidence>
<dbReference type="Gene3D" id="3.30.40.190">
    <property type="match status" value="1"/>
</dbReference>